<accession>A0ABW5YEY2</accession>
<dbReference type="InterPro" id="IPR001451">
    <property type="entry name" value="Hexapep"/>
</dbReference>
<dbReference type="InterPro" id="IPR051159">
    <property type="entry name" value="Hexapeptide_acetyltransf"/>
</dbReference>
<evidence type="ECO:0000313" key="3">
    <source>
        <dbReference type="EMBL" id="MFD2873847.1"/>
    </source>
</evidence>
<comment type="caution">
    <text evidence="3">The sequence shown here is derived from an EMBL/GenBank/DDBJ whole genome shotgun (WGS) entry which is preliminary data.</text>
</comment>
<dbReference type="PANTHER" id="PTHR23416:SF23">
    <property type="entry name" value="ACETYLTRANSFERASE C18B11.09C-RELATED"/>
    <property type="match status" value="1"/>
</dbReference>
<dbReference type="PANTHER" id="PTHR23416">
    <property type="entry name" value="SIALIC ACID SYNTHASE-RELATED"/>
    <property type="match status" value="1"/>
</dbReference>
<keyword evidence="2" id="KW-0808">Transferase</keyword>
<dbReference type="Proteomes" id="UP001597557">
    <property type="component" value="Unassembled WGS sequence"/>
</dbReference>
<evidence type="ECO:0000256" key="2">
    <source>
        <dbReference type="ARBA" id="ARBA00022679"/>
    </source>
</evidence>
<organism evidence="3 4">
    <name type="scientific">Mucilaginibacter ximonensis</name>
    <dbReference type="NCBI Taxonomy" id="538021"/>
    <lineage>
        <taxon>Bacteria</taxon>
        <taxon>Pseudomonadati</taxon>
        <taxon>Bacteroidota</taxon>
        <taxon>Sphingobacteriia</taxon>
        <taxon>Sphingobacteriales</taxon>
        <taxon>Sphingobacteriaceae</taxon>
        <taxon>Mucilaginibacter</taxon>
    </lineage>
</organism>
<keyword evidence="4" id="KW-1185">Reference proteome</keyword>
<dbReference type="Pfam" id="PF14602">
    <property type="entry name" value="Hexapep_2"/>
    <property type="match status" value="1"/>
</dbReference>
<sequence length="206" mass="22402">MIRDILIFGIRLFKKLIFKLSDLENSALCEKLTTNNGGVFLSQASITNLQNDKKKIIIGKGSHIRGQLLIYPYDGKITIGDYCYIGEGSRLWSGESITIGNNVLISHNVNIMDTNAHEIDSVERALSYRDMTLNGHPLNKGSVQTASIVIGNDVWINFNVSILKGVTIGQGAIIAAGSVVTHNIPPYVLAAGVPAKVLKNLNINDK</sequence>
<dbReference type="Gene3D" id="2.160.10.10">
    <property type="entry name" value="Hexapeptide repeat proteins"/>
    <property type="match status" value="1"/>
</dbReference>
<comment type="similarity">
    <text evidence="1">Belongs to the transferase hexapeptide repeat family.</text>
</comment>
<reference evidence="4" key="1">
    <citation type="journal article" date="2019" name="Int. J. Syst. Evol. Microbiol.">
        <title>The Global Catalogue of Microorganisms (GCM) 10K type strain sequencing project: providing services to taxonomists for standard genome sequencing and annotation.</title>
        <authorList>
            <consortium name="The Broad Institute Genomics Platform"/>
            <consortium name="The Broad Institute Genome Sequencing Center for Infectious Disease"/>
            <person name="Wu L."/>
            <person name="Ma J."/>
        </authorList>
    </citation>
    <scope>NUCLEOTIDE SEQUENCE [LARGE SCALE GENOMIC DNA]</scope>
    <source>
        <strain evidence="4">KCTC 22437</strain>
    </source>
</reference>
<dbReference type="Pfam" id="PF00132">
    <property type="entry name" value="Hexapep"/>
    <property type="match status" value="1"/>
</dbReference>
<name>A0ABW5YEY2_9SPHI</name>
<dbReference type="EMBL" id="JBHUPD010000003">
    <property type="protein sequence ID" value="MFD2873847.1"/>
    <property type="molecule type" value="Genomic_DNA"/>
</dbReference>
<keyword evidence="3" id="KW-0012">Acyltransferase</keyword>
<gene>
    <name evidence="3" type="ORF">ACFS5N_15305</name>
</gene>
<evidence type="ECO:0000256" key="1">
    <source>
        <dbReference type="ARBA" id="ARBA00007274"/>
    </source>
</evidence>
<dbReference type="RefSeq" id="WP_377187378.1">
    <property type="nucleotide sequence ID" value="NZ_JBHUPD010000003.1"/>
</dbReference>
<dbReference type="InterPro" id="IPR011004">
    <property type="entry name" value="Trimer_LpxA-like_sf"/>
</dbReference>
<proteinExistence type="inferred from homology"/>
<dbReference type="GO" id="GO:0016746">
    <property type="term" value="F:acyltransferase activity"/>
    <property type="evidence" value="ECO:0007669"/>
    <property type="project" value="UniProtKB-KW"/>
</dbReference>
<evidence type="ECO:0000313" key="4">
    <source>
        <dbReference type="Proteomes" id="UP001597557"/>
    </source>
</evidence>
<dbReference type="SUPFAM" id="SSF51161">
    <property type="entry name" value="Trimeric LpxA-like enzymes"/>
    <property type="match status" value="1"/>
</dbReference>
<dbReference type="CDD" id="cd04647">
    <property type="entry name" value="LbH_MAT_like"/>
    <property type="match status" value="1"/>
</dbReference>
<protein>
    <submittedName>
        <fullName evidence="3">Acyltransferase</fullName>
    </submittedName>
</protein>